<dbReference type="InterPro" id="IPR031734">
    <property type="entry name" value="MBF2"/>
</dbReference>
<sequence length="129" mass="13698">MERVCVAMTGGAVLAVLLAVLAPHPAVAIDCGKNKSHNIFMGTRAYGDVLLFMDHPKQEGKFLRTVSADVDSGNLGKRISYIEVIDGFSNGKGGCAYLKNGGVGNLNAAFHLKSQTSQGLDFTVRVYGH</sequence>
<evidence type="ECO:0000313" key="2">
    <source>
        <dbReference type="EMBL" id="JAQ16557.1"/>
    </source>
</evidence>
<protein>
    <submittedName>
        <fullName evidence="2">Putative salivary secreted peptide</fullName>
    </submittedName>
</protein>
<proteinExistence type="predicted"/>
<evidence type="ECO:0000256" key="1">
    <source>
        <dbReference type="SAM" id="SignalP"/>
    </source>
</evidence>
<organism evidence="2">
    <name type="scientific">Lygus hesperus</name>
    <name type="common">Western plant bug</name>
    <dbReference type="NCBI Taxonomy" id="30085"/>
    <lineage>
        <taxon>Eukaryota</taxon>
        <taxon>Metazoa</taxon>
        <taxon>Ecdysozoa</taxon>
        <taxon>Arthropoda</taxon>
        <taxon>Hexapoda</taxon>
        <taxon>Insecta</taxon>
        <taxon>Pterygota</taxon>
        <taxon>Neoptera</taxon>
        <taxon>Paraneoptera</taxon>
        <taxon>Hemiptera</taxon>
        <taxon>Heteroptera</taxon>
        <taxon>Panheteroptera</taxon>
        <taxon>Cimicomorpha</taxon>
        <taxon>Miridae</taxon>
        <taxon>Mirini</taxon>
        <taxon>Lygus</taxon>
    </lineage>
</organism>
<dbReference type="AlphaFoldDB" id="A0A146MCK8"/>
<dbReference type="EMBL" id="GDHC01002072">
    <property type="protein sequence ID" value="JAQ16557.1"/>
    <property type="molecule type" value="Transcribed_RNA"/>
</dbReference>
<gene>
    <name evidence="2" type="primary">SSP_3</name>
    <name evidence="2" type="ORF">g.18179</name>
</gene>
<keyword evidence="1" id="KW-0732">Signal</keyword>
<dbReference type="Pfam" id="PF15868">
    <property type="entry name" value="MBF2"/>
    <property type="match status" value="1"/>
</dbReference>
<feature type="chain" id="PRO_5007527782" evidence="1">
    <location>
        <begin position="29"/>
        <end position="129"/>
    </location>
</feature>
<dbReference type="PANTHER" id="PTHR37685:SF1">
    <property type="entry name" value="GEO11136P1-RELATED"/>
    <property type="match status" value="1"/>
</dbReference>
<feature type="signal peptide" evidence="1">
    <location>
        <begin position="1"/>
        <end position="28"/>
    </location>
</feature>
<dbReference type="PANTHER" id="PTHR37685">
    <property type="entry name" value="GEO11136P1-RELATED"/>
    <property type="match status" value="1"/>
</dbReference>
<name>A0A146MCK8_LYGHE</name>
<reference evidence="2" key="1">
    <citation type="journal article" date="2016" name="Gigascience">
        <title>De novo construction of an expanded transcriptome assembly for the western tarnished plant bug, Lygus hesperus.</title>
        <authorList>
            <person name="Tassone E.E."/>
            <person name="Geib S.M."/>
            <person name="Hall B."/>
            <person name="Fabrick J.A."/>
            <person name="Brent C.S."/>
            <person name="Hull J.J."/>
        </authorList>
    </citation>
    <scope>NUCLEOTIDE SEQUENCE</scope>
</reference>
<accession>A0A146MCK8</accession>